<dbReference type="Gene3D" id="2.70.210.12">
    <property type="entry name" value="GTP1/OBG domain"/>
    <property type="match status" value="1"/>
</dbReference>
<evidence type="ECO:0000256" key="1">
    <source>
        <dbReference type="ARBA" id="ARBA00004604"/>
    </source>
</evidence>
<dbReference type="GO" id="GO:0005525">
    <property type="term" value="F:GTP binding"/>
    <property type="evidence" value="ECO:0007669"/>
    <property type="project" value="UniProtKB-KW"/>
</dbReference>
<dbReference type="PROSITE" id="PS51710">
    <property type="entry name" value="G_OBG"/>
    <property type="match status" value="1"/>
</dbReference>
<evidence type="ECO:0000259" key="8">
    <source>
        <dbReference type="PROSITE" id="PS51883"/>
    </source>
</evidence>
<dbReference type="InterPro" id="IPR036726">
    <property type="entry name" value="GTP1_OBG_dom_sf"/>
</dbReference>
<proteinExistence type="inferred from homology"/>
<dbReference type="GO" id="GO:0005730">
    <property type="term" value="C:nucleolus"/>
    <property type="evidence" value="ECO:0007669"/>
    <property type="project" value="UniProtKB-SubCell"/>
</dbReference>
<dbReference type="EMBL" id="JAFNEN010000235">
    <property type="protein sequence ID" value="KAG8188636.1"/>
    <property type="molecule type" value="Genomic_DNA"/>
</dbReference>
<feature type="domain" description="OBG-type G" evidence="7">
    <location>
        <begin position="149"/>
        <end position="344"/>
    </location>
</feature>
<evidence type="ECO:0000259" key="7">
    <source>
        <dbReference type="PROSITE" id="PS51710"/>
    </source>
</evidence>
<evidence type="ECO:0000313" key="10">
    <source>
        <dbReference type="Proteomes" id="UP000827092"/>
    </source>
</evidence>
<dbReference type="GO" id="GO:0000287">
    <property type="term" value="F:magnesium ion binding"/>
    <property type="evidence" value="ECO:0007669"/>
    <property type="project" value="InterPro"/>
</dbReference>
<evidence type="ECO:0000256" key="4">
    <source>
        <dbReference type="ARBA" id="ARBA00022741"/>
    </source>
</evidence>
<dbReference type="CDD" id="cd01898">
    <property type="entry name" value="Obg"/>
    <property type="match status" value="1"/>
</dbReference>
<dbReference type="InterPro" id="IPR014100">
    <property type="entry name" value="GTP-bd_Obg/CgtA"/>
</dbReference>
<dbReference type="Pfam" id="PF01926">
    <property type="entry name" value="MMR_HSR1"/>
    <property type="match status" value="1"/>
</dbReference>
<evidence type="ECO:0000313" key="9">
    <source>
        <dbReference type="EMBL" id="KAG8188636.1"/>
    </source>
</evidence>
<keyword evidence="3" id="KW-0690">Ribosome biogenesis</keyword>
<dbReference type="InterPro" id="IPR045086">
    <property type="entry name" value="OBG_GTPase"/>
</dbReference>
<keyword evidence="6" id="KW-0539">Nucleus</keyword>
<evidence type="ECO:0000256" key="2">
    <source>
        <dbReference type="ARBA" id="ARBA00007699"/>
    </source>
</evidence>
<gene>
    <name evidence="9" type="ORF">JTE90_005989</name>
</gene>
<dbReference type="PANTHER" id="PTHR11702:SF43">
    <property type="entry name" value="GTP-BINDING PROTEIN 10"/>
    <property type="match status" value="1"/>
</dbReference>
<protein>
    <recommendedName>
        <fullName evidence="11">GTP-binding protein 10</fullName>
    </recommendedName>
</protein>
<dbReference type="GO" id="GO:0005739">
    <property type="term" value="C:mitochondrion"/>
    <property type="evidence" value="ECO:0007669"/>
    <property type="project" value="TreeGrafter"/>
</dbReference>
<dbReference type="AlphaFoldDB" id="A0AAV6UYM9"/>
<keyword evidence="10" id="KW-1185">Reference proteome</keyword>
<dbReference type="InterPro" id="IPR006073">
    <property type="entry name" value="GTP-bd"/>
</dbReference>
<dbReference type="SUPFAM" id="SSF82051">
    <property type="entry name" value="Obg GTP-binding protein N-terminal domain"/>
    <property type="match status" value="1"/>
</dbReference>
<feature type="domain" description="Obg" evidence="8">
    <location>
        <begin position="15"/>
        <end position="148"/>
    </location>
</feature>
<dbReference type="Gene3D" id="3.40.50.300">
    <property type="entry name" value="P-loop containing nucleotide triphosphate hydrolases"/>
    <property type="match status" value="1"/>
</dbReference>
<keyword evidence="5" id="KW-0342">GTP-binding</keyword>
<accession>A0AAV6UYM9</accession>
<dbReference type="GO" id="GO:0042254">
    <property type="term" value="P:ribosome biogenesis"/>
    <property type="evidence" value="ECO:0007669"/>
    <property type="project" value="UniProtKB-UniRule"/>
</dbReference>
<reference evidence="9 10" key="1">
    <citation type="journal article" date="2022" name="Nat. Ecol. Evol.">
        <title>A masculinizing supergene underlies an exaggerated male reproductive morph in a spider.</title>
        <authorList>
            <person name="Hendrickx F."/>
            <person name="De Corte Z."/>
            <person name="Sonet G."/>
            <person name="Van Belleghem S.M."/>
            <person name="Kostlbacher S."/>
            <person name="Vangestel C."/>
        </authorList>
    </citation>
    <scope>NUCLEOTIDE SEQUENCE [LARGE SCALE GENOMIC DNA]</scope>
    <source>
        <strain evidence="9">W744_W776</strain>
    </source>
</reference>
<dbReference type="InterPro" id="IPR031167">
    <property type="entry name" value="G_OBG"/>
</dbReference>
<evidence type="ECO:0008006" key="11">
    <source>
        <dbReference type="Google" id="ProtNLM"/>
    </source>
</evidence>
<dbReference type="InterPro" id="IPR027417">
    <property type="entry name" value="P-loop_NTPase"/>
</dbReference>
<comment type="caution">
    <text evidence="9">The sequence shown here is derived from an EMBL/GenBank/DDBJ whole genome shotgun (WGS) entry which is preliminary data.</text>
</comment>
<comment type="subcellular location">
    <subcellularLocation>
        <location evidence="1">Nucleus</location>
        <location evidence="1">Nucleolus</location>
    </subcellularLocation>
</comment>
<organism evidence="9 10">
    <name type="scientific">Oedothorax gibbosus</name>
    <dbReference type="NCBI Taxonomy" id="931172"/>
    <lineage>
        <taxon>Eukaryota</taxon>
        <taxon>Metazoa</taxon>
        <taxon>Ecdysozoa</taxon>
        <taxon>Arthropoda</taxon>
        <taxon>Chelicerata</taxon>
        <taxon>Arachnida</taxon>
        <taxon>Araneae</taxon>
        <taxon>Araneomorphae</taxon>
        <taxon>Entelegynae</taxon>
        <taxon>Araneoidea</taxon>
        <taxon>Linyphiidae</taxon>
        <taxon>Erigoninae</taxon>
        <taxon>Oedothorax</taxon>
    </lineage>
</organism>
<dbReference type="PANTHER" id="PTHR11702">
    <property type="entry name" value="DEVELOPMENTALLY REGULATED GTP-BINDING PROTEIN-RELATED"/>
    <property type="match status" value="1"/>
</dbReference>
<dbReference type="Pfam" id="PF01018">
    <property type="entry name" value="GTP1_OBG"/>
    <property type="match status" value="1"/>
</dbReference>
<evidence type="ECO:0000256" key="6">
    <source>
        <dbReference type="ARBA" id="ARBA00023242"/>
    </source>
</evidence>
<comment type="similarity">
    <text evidence="2">Belongs to the TRAFAC class OBG-HflX-like GTPase superfamily. OBG GTPase family.</text>
</comment>
<keyword evidence="4" id="KW-0547">Nucleotide-binding</keyword>
<dbReference type="GO" id="GO:0003924">
    <property type="term" value="F:GTPase activity"/>
    <property type="evidence" value="ECO:0007669"/>
    <property type="project" value="InterPro"/>
</dbReference>
<dbReference type="PRINTS" id="PR00326">
    <property type="entry name" value="GTP1OBG"/>
</dbReference>
<evidence type="ECO:0000256" key="3">
    <source>
        <dbReference type="ARBA" id="ARBA00022517"/>
    </source>
</evidence>
<name>A0AAV6UYM9_9ARAC</name>
<sequence>MVRLTSLLLRDSGRRTFIDSVRIFVRGGRGGNGLPKYGGIGGKGGDVYAEAVENYSLKQLKKEFPSQRFVAGSGGDSRRFQILGSPGEDYIIKCPPGVTACSRNIIGDLNRVGDKILLSRGGAGGNPQNGYLGQKGQPVPLTLDLKLLADVGFVGYPNAGKSTLLKALSKAQPKIANYPFTTIAPNIGMLCYNDLRQISAADLPGLIEGAHVNFGMGHKFLKHCMRTKVLLFIVDIDGFQLNTTSPLRNAFETIVCLNKELELYDEDLLLKPAMLAVNKIDTDDGEAKFQKLKDEIKYLDFNIKRLPEEMRPKSVVKFDAIVPISAKEGTNVEVLKQKIRTIIDIYQEQNVVRYLEEGPKDMDDAGVIYV</sequence>
<dbReference type="PROSITE" id="PS51883">
    <property type="entry name" value="OBG"/>
    <property type="match status" value="1"/>
</dbReference>
<dbReference type="InterPro" id="IPR006169">
    <property type="entry name" value="GTP1_OBG_dom"/>
</dbReference>
<dbReference type="Proteomes" id="UP000827092">
    <property type="component" value="Unassembled WGS sequence"/>
</dbReference>
<dbReference type="PIRSF" id="PIRSF002401">
    <property type="entry name" value="GTP_bd_Obg/CgtA"/>
    <property type="match status" value="1"/>
</dbReference>
<evidence type="ECO:0000256" key="5">
    <source>
        <dbReference type="ARBA" id="ARBA00023134"/>
    </source>
</evidence>
<dbReference type="SUPFAM" id="SSF52540">
    <property type="entry name" value="P-loop containing nucleoside triphosphate hydrolases"/>
    <property type="match status" value="1"/>
</dbReference>